<proteinExistence type="predicted"/>
<dbReference type="InterPro" id="IPR027417">
    <property type="entry name" value="P-loop_NTPase"/>
</dbReference>
<dbReference type="EMBL" id="QGTZ01000006">
    <property type="protein sequence ID" value="PWW39948.1"/>
    <property type="molecule type" value="Genomic_DNA"/>
</dbReference>
<dbReference type="Gene3D" id="3.40.50.300">
    <property type="entry name" value="P-loop containing nucleotide triphosphate hydrolases"/>
    <property type="match status" value="1"/>
</dbReference>
<dbReference type="OrthoDB" id="3819922at2"/>
<gene>
    <name evidence="2" type="ORF">DET54_102391</name>
    <name evidence="1" type="ORF">DET56_106334</name>
</gene>
<protein>
    <submittedName>
        <fullName evidence="1">AAA domain-containing protein</fullName>
    </submittedName>
</protein>
<evidence type="ECO:0000313" key="1">
    <source>
        <dbReference type="EMBL" id="PWW39948.1"/>
    </source>
</evidence>
<keyword evidence="4" id="KW-1185">Reference proteome</keyword>
<dbReference type="Pfam" id="PF13671">
    <property type="entry name" value="AAA_33"/>
    <property type="match status" value="1"/>
</dbReference>
<evidence type="ECO:0000313" key="2">
    <source>
        <dbReference type="EMBL" id="RAJ00904.1"/>
    </source>
</evidence>
<reference evidence="1 3" key="1">
    <citation type="submission" date="2018-05" db="EMBL/GenBank/DDBJ databases">
        <title>Freshwater and sediment microbial communities from various areas in North America, analyzing microbe dynamics in response to fracking.</title>
        <authorList>
            <person name="Lamendella R."/>
        </authorList>
    </citation>
    <scope>NUCLEOTIDE SEQUENCE [LARGE SCALE GENOMIC DNA]</scope>
    <source>
        <strain evidence="1 3">DB-3</strain>
        <strain evidence="2 4">NG-13</strain>
    </source>
</reference>
<dbReference type="AlphaFoldDB" id="A0A855XUP3"/>
<name>A0A855XUP3_9BACL</name>
<comment type="caution">
    <text evidence="1">The sequence shown here is derived from an EMBL/GenBank/DDBJ whole genome shotgun (WGS) entry which is preliminary data.</text>
</comment>
<dbReference type="EMBL" id="QLLI01000002">
    <property type="protein sequence ID" value="RAJ00904.1"/>
    <property type="molecule type" value="Genomic_DNA"/>
</dbReference>
<dbReference type="RefSeq" id="WP_109999936.1">
    <property type="nucleotide sequence ID" value="NZ_QGTZ01000006.1"/>
</dbReference>
<dbReference type="SUPFAM" id="SSF52540">
    <property type="entry name" value="P-loop containing nucleoside triphosphate hydrolases"/>
    <property type="match status" value="1"/>
</dbReference>
<sequence>MFFIQMSGFPGSGKSTLSRRIAKITGAIIIDHDISKSSILKSIGDSNLELKVLGMTSYNMDWALIEFYLSQSYDVIFDSPCFYPEMIERGSSLSKKYNAKYKYVECYLNDYQEISKRLQNRERMISQISDTSEEVFKNNVNESKRPNHIQCLRVDSSQPIEKYLKNVLNYIDEE</sequence>
<accession>A0A855XUP3</accession>
<evidence type="ECO:0000313" key="4">
    <source>
        <dbReference type="Proteomes" id="UP000248827"/>
    </source>
</evidence>
<dbReference type="Proteomes" id="UP000247078">
    <property type="component" value="Unassembled WGS sequence"/>
</dbReference>
<evidence type="ECO:0000313" key="3">
    <source>
        <dbReference type="Proteomes" id="UP000247078"/>
    </source>
</evidence>
<dbReference type="PANTHER" id="PTHR37807">
    <property type="entry name" value="OS07G0160300 PROTEIN"/>
    <property type="match status" value="1"/>
</dbReference>
<dbReference type="Proteomes" id="UP000248827">
    <property type="component" value="Unassembled WGS sequence"/>
</dbReference>
<dbReference type="PANTHER" id="PTHR37807:SF3">
    <property type="entry name" value="OS07G0160300 PROTEIN"/>
    <property type="match status" value="1"/>
</dbReference>
<organism evidence="1 3">
    <name type="scientific">Paenibacillus pabuli</name>
    <dbReference type="NCBI Taxonomy" id="1472"/>
    <lineage>
        <taxon>Bacteria</taxon>
        <taxon>Bacillati</taxon>
        <taxon>Bacillota</taxon>
        <taxon>Bacilli</taxon>
        <taxon>Bacillales</taxon>
        <taxon>Paenibacillaceae</taxon>
        <taxon>Paenibacillus</taxon>
    </lineage>
</organism>